<feature type="domain" description="DUF6596" evidence="3">
    <location>
        <begin position="181"/>
        <end position="282"/>
    </location>
</feature>
<dbReference type="InterPro" id="IPR046531">
    <property type="entry name" value="DUF6596"/>
</dbReference>
<dbReference type="Gene3D" id="1.10.10.10">
    <property type="entry name" value="Winged helix-like DNA-binding domain superfamily/Winged helix DNA-binding domain"/>
    <property type="match status" value="1"/>
</dbReference>
<organism evidence="4 5">
    <name type="scientific">Flagellimonas pacifica</name>
    <dbReference type="NCBI Taxonomy" id="1247520"/>
    <lineage>
        <taxon>Bacteria</taxon>
        <taxon>Pseudomonadati</taxon>
        <taxon>Bacteroidota</taxon>
        <taxon>Flavobacteriia</taxon>
        <taxon>Flavobacteriales</taxon>
        <taxon>Flavobacteriaceae</taxon>
        <taxon>Flagellimonas</taxon>
    </lineage>
</organism>
<dbReference type="Proteomes" id="UP000219048">
    <property type="component" value="Unassembled WGS sequence"/>
</dbReference>
<dbReference type="InterPro" id="IPR013325">
    <property type="entry name" value="RNA_pol_sigma_r2"/>
</dbReference>
<dbReference type="AlphaFoldDB" id="A0A285MBM8"/>
<dbReference type="GO" id="GO:0016987">
    <property type="term" value="F:sigma factor activity"/>
    <property type="evidence" value="ECO:0007669"/>
    <property type="project" value="InterPro"/>
</dbReference>
<proteinExistence type="predicted"/>
<accession>A0A285MBM8</accession>
<dbReference type="EMBL" id="OBEH01000001">
    <property type="protein sequence ID" value="SNY94584.1"/>
    <property type="molecule type" value="Genomic_DNA"/>
</dbReference>
<feature type="domain" description="RNA polymerase sigma factor 70 region 4 type 2" evidence="2">
    <location>
        <begin position="118"/>
        <end position="163"/>
    </location>
</feature>
<dbReference type="SUPFAM" id="SSF88659">
    <property type="entry name" value="Sigma3 and sigma4 domains of RNA polymerase sigma factors"/>
    <property type="match status" value="1"/>
</dbReference>
<dbReference type="InterPro" id="IPR014284">
    <property type="entry name" value="RNA_pol_sigma-70_dom"/>
</dbReference>
<dbReference type="PANTHER" id="PTHR47756:SF2">
    <property type="entry name" value="BLL6612 PROTEIN"/>
    <property type="match status" value="1"/>
</dbReference>
<dbReference type="OrthoDB" id="9780299at2"/>
<gene>
    <name evidence="4" type="ORF">SAMN06265377_0244</name>
</gene>
<evidence type="ECO:0000313" key="5">
    <source>
        <dbReference type="Proteomes" id="UP000219048"/>
    </source>
</evidence>
<feature type="domain" description="RNA polymerase sigma-70 region 2" evidence="1">
    <location>
        <begin position="11"/>
        <end position="77"/>
    </location>
</feature>
<reference evidence="5" key="1">
    <citation type="submission" date="2017-09" db="EMBL/GenBank/DDBJ databases">
        <authorList>
            <person name="Varghese N."/>
            <person name="Submissions S."/>
        </authorList>
    </citation>
    <scope>NUCLEOTIDE SEQUENCE [LARGE SCALE GENOMIC DNA]</scope>
    <source>
        <strain evidence="5">DSM 25885</strain>
    </source>
</reference>
<sequence>MDNKLLSDIFKSEYSNLVAVLNSYYGLKDLELAEDIVSDTFLRAMKTWSHKGIPEYPKAWLRKVAQNLMLEHFRRKKTFEEKITPELGARTQQIGEIEITDKIIEDSQLHMMFVLCDNELNKESQICIALRILCGFSIEEIAKALLSNKETINKKLYRAKKAIKERNRVETNLTLNQYVTRLDNVLRVIYLIFNEGYYSSVNEDNIRHEICWEAMRLSIFLSEHKIFPKQKIHALIALMCFHTSRLDARISGEEGDLLYHEQDKSKWNSALIQKGTKYLKLSAEGDIVSKYHLEAGIAYWHTRDNNGKWNNILQLYNKLLTIEYSPIIAMNRTYALARANSVAEAIQEAHKLELKNNHHYFCLLAELYRMNNNIEKEIEYLNIAIGFANKKNEKELIKHRLEKASR</sequence>
<evidence type="ECO:0000259" key="2">
    <source>
        <dbReference type="Pfam" id="PF08281"/>
    </source>
</evidence>
<dbReference type="Pfam" id="PF20239">
    <property type="entry name" value="DUF6596"/>
    <property type="match status" value="1"/>
</dbReference>
<dbReference type="SUPFAM" id="SSF88946">
    <property type="entry name" value="Sigma2 domain of RNA polymerase sigma factors"/>
    <property type="match status" value="1"/>
</dbReference>
<dbReference type="Pfam" id="PF08281">
    <property type="entry name" value="Sigma70_r4_2"/>
    <property type="match status" value="1"/>
</dbReference>
<evidence type="ECO:0000313" key="4">
    <source>
        <dbReference type="EMBL" id="SNY94584.1"/>
    </source>
</evidence>
<dbReference type="Pfam" id="PF04542">
    <property type="entry name" value="Sigma70_r2"/>
    <property type="match status" value="1"/>
</dbReference>
<dbReference type="InterPro" id="IPR036388">
    <property type="entry name" value="WH-like_DNA-bd_sf"/>
</dbReference>
<dbReference type="Gene3D" id="1.10.1740.10">
    <property type="match status" value="1"/>
</dbReference>
<dbReference type="PANTHER" id="PTHR47756">
    <property type="entry name" value="BLL6612 PROTEIN-RELATED"/>
    <property type="match status" value="1"/>
</dbReference>
<name>A0A285MBM8_9FLAO</name>
<protein>
    <submittedName>
        <fullName evidence="4">RNA polymerase sigma-70 factor, ECF subfamily</fullName>
    </submittedName>
</protein>
<dbReference type="InterPro" id="IPR013249">
    <property type="entry name" value="RNA_pol_sigma70_r4_t2"/>
</dbReference>
<dbReference type="InterPro" id="IPR007627">
    <property type="entry name" value="RNA_pol_sigma70_r2"/>
</dbReference>
<evidence type="ECO:0000259" key="1">
    <source>
        <dbReference type="Pfam" id="PF04542"/>
    </source>
</evidence>
<keyword evidence="5" id="KW-1185">Reference proteome</keyword>
<dbReference type="GO" id="GO:0003677">
    <property type="term" value="F:DNA binding"/>
    <property type="evidence" value="ECO:0007669"/>
    <property type="project" value="InterPro"/>
</dbReference>
<dbReference type="RefSeq" id="WP_097043903.1">
    <property type="nucleotide sequence ID" value="NZ_OBEH01000001.1"/>
</dbReference>
<dbReference type="GO" id="GO:0006352">
    <property type="term" value="P:DNA-templated transcription initiation"/>
    <property type="evidence" value="ECO:0007669"/>
    <property type="project" value="InterPro"/>
</dbReference>
<dbReference type="NCBIfam" id="TIGR02937">
    <property type="entry name" value="sigma70-ECF"/>
    <property type="match status" value="1"/>
</dbReference>
<dbReference type="InterPro" id="IPR013324">
    <property type="entry name" value="RNA_pol_sigma_r3/r4-like"/>
</dbReference>
<evidence type="ECO:0000259" key="3">
    <source>
        <dbReference type="Pfam" id="PF20239"/>
    </source>
</evidence>